<dbReference type="InterPro" id="IPR008936">
    <property type="entry name" value="Rho_GTPase_activation_prot"/>
</dbReference>
<sequence>MEPRGTLYLKLRYRDPRQTFQRLPSQILTDSSESTWNPLVIRENSGFSIPLIVKRCAEEVEKRGLDIVGIYRLCGSAVRKKTLRDSFERNSHNVDLSIDHVPDINVITSVLKDYLRELPEPLFTKGLFDMLVDGFSVCLPDDPEGNAKLMFSI</sequence>
<reference evidence="2 3" key="1">
    <citation type="submission" date="2021-06" db="EMBL/GenBank/DDBJ databases">
        <title>Caerostris extrusa draft genome.</title>
        <authorList>
            <person name="Kono N."/>
            <person name="Arakawa K."/>
        </authorList>
    </citation>
    <scope>NUCLEOTIDE SEQUENCE [LARGE SCALE GENOMIC DNA]</scope>
</reference>
<feature type="domain" description="Rho-GAP" evidence="1">
    <location>
        <begin position="34"/>
        <end position="153"/>
    </location>
</feature>
<comment type="caution">
    <text evidence="2">The sequence shown here is derived from an EMBL/GenBank/DDBJ whole genome shotgun (WGS) entry which is preliminary data.</text>
</comment>
<dbReference type="EMBL" id="BPLR01019431">
    <property type="protein sequence ID" value="GIX67762.1"/>
    <property type="molecule type" value="Genomic_DNA"/>
</dbReference>
<evidence type="ECO:0000313" key="3">
    <source>
        <dbReference type="Proteomes" id="UP001054945"/>
    </source>
</evidence>
<dbReference type="GO" id="GO:0030030">
    <property type="term" value="P:cell projection organization"/>
    <property type="evidence" value="ECO:0007669"/>
    <property type="project" value="TreeGrafter"/>
</dbReference>
<dbReference type="InterPro" id="IPR000198">
    <property type="entry name" value="RhoGAP_dom"/>
</dbReference>
<dbReference type="SUPFAM" id="SSF48350">
    <property type="entry name" value="GTPase activation domain, GAP"/>
    <property type="match status" value="1"/>
</dbReference>
<dbReference type="PANTHER" id="PTHR46150:SF3">
    <property type="entry name" value="RHO GTPASE-ACTIVATING PROTEIN 100F"/>
    <property type="match status" value="1"/>
</dbReference>
<dbReference type="Gene3D" id="1.10.555.10">
    <property type="entry name" value="Rho GTPase activation protein"/>
    <property type="match status" value="1"/>
</dbReference>
<dbReference type="GO" id="GO:0007165">
    <property type="term" value="P:signal transduction"/>
    <property type="evidence" value="ECO:0007669"/>
    <property type="project" value="InterPro"/>
</dbReference>
<dbReference type="Pfam" id="PF00620">
    <property type="entry name" value="RhoGAP"/>
    <property type="match status" value="1"/>
</dbReference>
<accession>A0AAV4M5M6</accession>
<dbReference type="InterPro" id="IPR052118">
    <property type="entry name" value="Rho-GAP_regulator"/>
</dbReference>
<protein>
    <submittedName>
        <fullName evidence="2">Rho GTPase-activating protein 100F</fullName>
    </submittedName>
</protein>
<organism evidence="2 3">
    <name type="scientific">Caerostris extrusa</name>
    <name type="common">Bark spider</name>
    <name type="synonym">Caerostris bankana</name>
    <dbReference type="NCBI Taxonomy" id="172846"/>
    <lineage>
        <taxon>Eukaryota</taxon>
        <taxon>Metazoa</taxon>
        <taxon>Ecdysozoa</taxon>
        <taxon>Arthropoda</taxon>
        <taxon>Chelicerata</taxon>
        <taxon>Arachnida</taxon>
        <taxon>Araneae</taxon>
        <taxon>Araneomorphae</taxon>
        <taxon>Entelegynae</taxon>
        <taxon>Araneoidea</taxon>
        <taxon>Araneidae</taxon>
        <taxon>Caerostris</taxon>
    </lineage>
</organism>
<dbReference type="GO" id="GO:0016477">
    <property type="term" value="P:cell migration"/>
    <property type="evidence" value="ECO:0007669"/>
    <property type="project" value="TreeGrafter"/>
</dbReference>
<evidence type="ECO:0000259" key="1">
    <source>
        <dbReference type="PROSITE" id="PS50238"/>
    </source>
</evidence>
<proteinExistence type="predicted"/>
<dbReference type="AlphaFoldDB" id="A0AAV4M5M6"/>
<dbReference type="GO" id="GO:0005096">
    <property type="term" value="F:GTPase activator activity"/>
    <property type="evidence" value="ECO:0007669"/>
    <property type="project" value="TreeGrafter"/>
</dbReference>
<dbReference type="GO" id="GO:0097060">
    <property type="term" value="C:synaptic membrane"/>
    <property type="evidence" value="ECO:0007669"/>
    <property type="project" value="TreeGrafter"/>
</dbReference>
<name>A0AAV4M5M6_CAEEX</name>
<gene>
    <name evidence="2" type="primary">RhoGAP100F</name>
    <name evidence="2" type="ORF">CEXT_210921</name>
</gene>
<dbReference type="SMART" id="SM00324">
    <property type="entry name" value="RhoGAP"/>
    <property type="match status" value="1"/>
</dbReference>
<dbReference type="GO" id="GO:0046578">
    <property type="term" value="P:regulation of Ras protein signal transduction"/>
    <property type="evidence" value="ECO:0007669"/>
    <property type="project" value="TreeGrafter"/>
</dbReference>
<dbReference type="PANTHER" id="PTHR46150">
    <property type="entry name" value="RHO GTPASE-ACTIVATING PROTEIN 100F"/>
    <property type="match status" value="1"/>
</dbReference>
<evidence type="ECO:0000313" key="2">
    <source>
        <dbReference type="EMBL" id="GIX67762.1"/>
    </source>
</evidence>
<dbReference type="Proteomes" id="UP001054945">
    <property type="component" value="Unassembled WGS sequence"/>
</dbReference>
<dbReference type="PROSITE" id="PS50238">
    <property type="entry name" value="RHOGAP"/>
    <property type="match status" value="1"/>
</dbReference>
<keyword evidence="3" id="KW-1185">Reference proteome</keyword>